<keyword evidence="1" id="KW-0472">Membrane</keyword>
<keyword evidence="5" id="KW-1185">Reference proteome</keyword>
<gene>
    <name evidence="3" type="ORF">EM848_07290</name>
    <name evidence="2" type="ORF">EMO90_09230</name>
</gene>
<dbReference type="Gene3D" id="3.40.50.1820">
    <property type="entry name" value="alpha/beta hydrolase"/>
    <property type="match status" value="1"/>
</dbReference>
<proteinExistence type="predicted"/>
<dbReference type="OrthoDB" id="3239312at2"/>
<dbReference type="PANTHER" id="PTHR43265">
    <property type="entry name" value="ESTERASE ESTD"/>
    <property type="match status" value="1"/>
</dbReference>
<reference evidence="4 5" key="1">
    <citation type="journal article" date="2019" name="Syst. Appl. Microbiol.">
        <title>Characterization of Bifidobacterium species in feaces of the Egyptian fruit bat: Description of B. vespertilionis sp. nov. and B. rousetti sp. nov.</title>
        <authorList>
            <person name="Modesto M."/>
            <person name="Satti M."/>
            <person name="Watanabe K."/>
            <person name="Puglisi E."/>
            <person name="Morelli L."/>
            <person name="Huang C.-H."/>
            <person name="Liou J.-S."/>
            <person name="Miyashita M."/>
            <person name="Tamura T."/>
            <person name="Saito S."/>
            <person name="Mori K."/>
            <person name="Huang L."/>
            <person name="Sciavilla P."/>
            <person name="Sandri C."/>
            <person name="Spiezio C."/>
            <person name="Vitali F."/>
            <person name="Cavalieri D."/>
            <person name="Perpetuini G."/>
            <person name="Tofalo R."/>
            <person name="Bonetti A."/>
            <person name="Arita M."/>
            <person name="Mattarelli P."/>
        </authorList>
    </citation>
    <scope>NUCLEOTIDE SEQUENCE [LARGE SCALE GENOMIC DNA]</scope>
    <source>
        <strain evidence="2 5">RST16</strain>
        <strain evidence="3 4">RST8</strain>
    </source>
</reference>
<evidence type="ECO:0000313" key="4">
    <source>
        <dbReference type="Proteomes" id="UP000345527"/>
    </source>
</evidence>
<dbReference type="InterPro" id="IPR029058">
    <property type="entry name" value="AB_hydrolase_fold"/>
</dbReference>
<dbReference type="Proteomes" id="UP000345527">
    <property type="component" value="Unassembled WGS sequence"/>
</dbReference>
<accession>A0A5J5DU11</accession>
<dbReference type="EMBL" id="RZNZ01000013">
    <property type="protein sequence ID" value="KAA8818876.1"/>
    <property type="molecule type" value="Genomic_DNA"/>
</dbReference>
<keyword evidence="1" id="KW-0812">Transmembrane</keyword>
<keyword evidence="3" id="KW-0378">Hydrolase</keyword>
<evidence type="ECO:0000313" key="3">
    <source>
        <dbReference type="EMBL" id="KAA8823008.1"/>
    </source>
</evidence>
<organism evidence="3 4">
    <name type="scientific">Bifidobacterium vespertilionis</name>
    <dbReference type="NCBI Taxonomy" id="2562524"/>
    <lineage>
        <taxon>Bacteria</taxon>
        <taxon>Bacillati</taxon>
        <taxon>Actinomycetota</taxon>
        <taxon>Actinomycetes</taxon>
        <taxon>Bifidobacteriales</taxon>
        <taxon>Bifidobacteriaceae</taxon>
        <taxon>Bifidobacterium</taxon>
    </lineage>
</organism>
<evidence type="ECO:0000256" key="1">
    <source>
        <dbReference type="SAM" id="Phobius"/>
    </source>
</evidence>
<dbReference type="PANTHER" id="PTHR43265:SF1">
    <property type="entry name" value="ESTERASE ESTD"/>
    <property type="match status" value="1"/>
</dbReference>
<dbReference type="RefSeq" id="WP_150354315.1">
    <property type="nucleotide sequence ID" value="NZ_JAFEJW010000007.1"/>
</dbReference>
<feature type="transmembrane region" description="Helical" evidence="1">
    <location>
        <begin position="364"/>
        <end position="389"/>
    </location>
</feature>
<dbReference type="InterPro" id="IPR053145">
    <property type="entry name" value="AB_hydrolase_Est10"/>
</dbReference>
<dbReference type="SUPFAM" id="SSF53474">
    <property type="entry name" value="alpha/beta-Hydrolases"/>
    <property type="match status" value="1"/>
</dbReference>
<dbReference type="Proteomes" id="UP000374630">
    <property type="component" value="Unassembled WGS sequence"/>
</dbReference>
<evidence type="ECO:0000313" key="2">
    <source>
        <dbReference type="EMBL" id="KAA8818876.1"/>
    </source>
</evidence>
<name>A0A5J5DU11_9BIFI</name>
<sequence>MTTLPIFIVLLGLLVTVSNLSNIPWDNEPLGQTMESLSADTSVTFSNPDGVPLPKRGDYEVEVREDDMTVTRASTGETEDLHLVVRMPKGVEGKVPGIVFMHGAGYGLAKDWFIDVGDDFASAGFATIAIDKPVWSTNDATRDYPASADAYEQAAEYLRALPNVDADRIGIYATSESTWISALLLQKDPRIAFQILVSPMVHTPRHSLGFLAAQDFALVGANPGYQSIVRRIFSADTAALGLTNFDIDTDTPRAYAIPTFVAYGSKDVMTAQVEGAERIFERAHAAGNWNVTVRDYPVGNHVLRIGDEEEGDTKLADHFEDDMVDWAVGTTRGLEQTDVKVAGADIYQSIAVPKDLHGHRTLTFYMVVLHVAVVIMLLVAVILWLIALCRRLHGRFSRRHRDDRATRGRLGFLNGFGNVIAVLFLTTIAVLYLFVSGLAQVVMEVVSLIWGAAPSSPDIVYWSWPVIQTVCTVVVWAWARTLARLIEVAQMHGYTRMGVRDFARQARSGELARRMREPIIATTRFGRVLFWVTAGAMLCVLLMFAFWGMFIY</sequence>
<feature type="transmembrane region" description="Helical" evidence="1">
    <location>
        <begin position="459"/>
        <end position="479"/>
    </location>
</feature>
<dbReference type="EMBL" id="RZOA01000013">
    <property type="protein sequence ID" value="KAA8823008.1"/>
    <property type="molecule type" value="Genomic_DNA"/>
</dbReference>
<dbReference type="GO" id="GO:0052689">
    <property type="term" value="F:carboxylic ester hydrolase activity"/>
    <property type="evidence" value="ECO:0007669"/>
    <property type="project" value="TreeGrafter"/>
</dbReference>
<feature type="transmembrane region" description="Helical" evidence="1">
    <location>
        <begin position="410"/>
        <end position="439"/>
    </location>
</feature>
<feature type="transmembrane region" description="Helical" evidence="1">
    <location>
        <begin position="528"/>
        <end position="550"/>
    </location>
</feature>
<protein>
    <submittedName>
        <fullName evidence="3">Alpha/beta hydrolase</fullName>
    </submittedName>
</protein>
<dbReference type="AlphaFoldDB" id="A0A5J5DU11"/>
<comment type="caution">
    <text evidence="3">The sequence shown here is derived from an EMBL/GenBank/DDBJ whole genome shotgun (WGS) entry which is preliminary data.</text>
</comment>
<evidence type="ECO:0000313" key="5">
    <source>
        <dbReference type="Proteomes" id="UP000374630"/>
    </source>
</evidence>
<keyword evidence="1" id="KW-1133">Transmembrane helix</keyword>